<dbReference type="PANTHER" id="PTHR15696:SF0">
    <property type="entry name" value="TELOMERASE-BINDING PROTEIN EST1A"/>
    <property type="match status" value="1"/>
</dbReference>
<dbReference type="GO" id="GO:0070034">
    <property type="term" value="F:telomerase RNA binding"/>
    <property type="evidence" value="ECO:0007669"/>
    <property type="project" value="TreeGrafter"/>
</dbReference>
<dbReference type="GO" id="GO:0042162">
    <property type="term" value="F:telomeric DNA binding"/>
    <property type="evidence" value="ECO:0007669"/>
    <property type="project" value="TreeGrafter"/>
</dbReference>
<dbReference type="SUPFAM" id="SSF88723">
    <property type="entry name" value="PIN domain-like"/>
    <property type="match status" value="1"/>
</dbReference>
<dbReference type="PANTHER" id="PTHR15696">
    <property type="entry name" value="SMG-7 SUPPRESSOR WITH MORPHOLOGICAL EFFECT ON GENITALIA PROTEIN 7"/>
    <property type="match status" value="1"/>
</dbReference>
<feature type="compositionally biased region" description="Polar residues" evidence="1">
    <location>
        <begin position="52"/>
        <end position="64"/>
    </location>
</feature>
<evidence type="ECO:0000313" key="4">
    <source>
        <dbReference type="Proteomes" id="UP000716291"/>
    </source>
</evidence>
<dbReference type="Proteomes" id="UP000716291">
    <property type="component" value="Unassembled WGS sequence"/>
</dbReference>
<dbReference type="OrthoDB" id="2017974at2759"/>
<keyword evidence="4" id="KW-1185">Reference proteome</keyword>
<organism evidence="3 4">
    <name type="scientific">Rhizopus oryzae</name>
    <name type="common">Mucormycosis agent</name>
    <name type="synonym">Rhizopus arrhizus var. delemar</name>
    <dbReference type="NCBI Taxonomy" id="64495"/>
    <lineage>
        <taxon>Eukaryota</taxon>
        <taxon>Fungi</taxon>
        <taxon>Fungi incertae sedis</taxon>
        <taxon>Mucoromycota</taxon>
        <taxon>Mucoromycotina</taxon>
        <taxon>Mucoromycetes</taxon>
        <taxon>Mucorales</taxon>
        <taxon>Mucorineae</taxon>
        <taxon>Rhizopodaceae</taxon>
        <taxon>Rhizopus</taxon>
    </lineage>
</organism>
<dbReference type="InterPro" id="IPR029060">
    <property type="entry name" value="PIN-like_dom_sf"/>
</dbReference>
<sequence>MSRRRGEFPKKKDDAFNRNTKGPRQLFNPSQHNPIAFNKKPNESQKTILRTPVQQECPTEQPLSEDSEKKRKRKMLINAIRDVELKLETLAQSSFQLACFREQTEEDTCSRHNLSQISMRLTEQDVIEAEGIWRKKVELHLRLAEAYLDIFKWDLEYAEKKGLESLCWKRAIYSLVDQFRRTIKRYGTPSEDSTHSELEDELAFGDETLTTQIPVLNPDGTMTMTNVEPSQPGKNQSKPEMKYAALLLRLFLEYLDLADGFYQRLTQFLKSSADQQEDVQSYLSHWRRTKGYRWYSCIPLRCDIARYRFFYTPKGRITDWQEAFEEAWKRYFLGIWLMPAKGNLYFNLSLLLQTKTLSAGHDFHKLYLSTRSLMVRRNGFLNAREGIMVLVEGNRRWVNRYLENKTKSKRDAKRQPSRGLIEDENDHSTFILGLFIKLHGMLLTKIGLDEFAKTKRLFFDALFPRTIIHCDSTTTSEVIKHTPSNNEQFLSSYELFWFETAVLCLSSLYGYDYANSKLTKAVNKHMQDMFSNTDTLDGETARALEDDVLFMFGIDVTCQIALEAFKRYLDPELPRTLTPALPKLPNISLQFQENEPFLFGERKKATFSSKGQHIEENENEAWFVYIEILLQWIVLNGLCIRREGAPSFWERFISDIEYDLVYKEFKLYDRHHRSLISPAFWPLLVRFLNHLLSEIPYELHHELVTQHLYSSVDKEVENKSEAEQAFIEDIRKLGDTPTLPEEDYLRGLGWVDEAFGRILRSSQEKKTESLESTSRRQLDINTRRKMIILDYGFILVNHMKDILSYDPVDQIFLVPSSVKDRILERVHKEQENGPDKDRVESLYDDEEVQEVPTMIAEMDDDVLLSTETDLNDEEGEDDIMTQLKKRREQLQSMVASEAEGMGYRRQLPARVKEREARLNYLRERILPDKTVLVLDTNCFIGHLEHVKKLIESEKWSIIVPLVVVTELDGLATNTQRLGTVAEKAVQLIESTLGSKPKQSNLLRVQTSHNSFMHNITIRSEQFMFGETDKNLDDLVLSCCLWWISQNKQDGVVPVCLVTGDRNLSVKARARDVEVVPVSAIMRLTPK</sequence>
<feature type="compositionally biased region" description="Polar residues" evidence="1">
    <location>
        <begin position="17"/>
        <end position="33"/>
    </location>
</feature>
<feature type="compositionally biased region" description="Basic and acidic residues" evidence="1">
    <location>
        <begin position="1"/>
        <end position="16"/>
    </location>
</feature>
<dbReference type="InterPro" id="IPR011990">
    <property type="entry name" value="TPR-like_helical_dom_sf"/>
</dbReference>
<protein>
    <recommendedName>
        <fullName evidence="2">PIN domain-containing protein</fullName>
    </recommendedName>
</protein>
<dbReference type="CDD" id="cd09880">
    <property type="entry name" value="PIN_Smg5-6-like"/>
    <property type="match status" value="1"/>
</dbReference>
<evidence type="ECO:0000313" key="3">
    <source>
        <dbReference type="EMBL" id="KAG1307094.1"/>
    </source>
</evidence>
<comment type="caution">
    <text evidence="3">The sequence shown here is derived from an EMBL/GenBank/DDBJ whole genome shotgun (WGS) entry which is preliminary data.</text>
</comment>
<dbReference type="InterPro" id="IPR002716">
    <property type="entry name" value="PIN_dom"/>
</dbReference>
<dbReference type="SMART" id="SM00670">
    <property type="entry name" value="PINc"/>
    <property type="match status" value="1"/>
</dbReference>
<feature type="domain" description="PIN" evidence="2">
    <location>
        <begin position="930"/>
        <end position="1065"/>
    </location>
</feature>
<feature type="region of interest" description="Disordered" evidence="1">
    <location>
        <begin position="52"/>
        <end position="71"/>
    </location>
</feature>
<dbReference type="Gene3D" id="3.40.50.1010">
    <property type="entry name" value="5'-nuclease"/>
    <property type="match status" value="1"/>
</dbReference>
<dbReference type="SUPFAM" id="SSF48452">
    <property type="entry name" value="TPR-like"/>
    <property type="match status" value="1"/>
</dbReference>
<accession>A0A9P6X845</accession>
<evidence type="ECO:0000256" key="1">
    <source>
        <dbReference type="SAM" id="MobiDB-lite"/>
    </source>
</evidence>
<evidence type="ECO:0000259" key="2">
    <source>
        <dbReference type="SMART" id="SM00670"/>
    </source>
</evidence>
<dbReference type="Gene3D" id="1.25.40.10">
    <property type="entry name" value="Tetratricopeptide repeat domain"/>
    <property type="match status" value="1"/>
</dbReference>
<name>A0A9P6X845_RHIOR</name>
<dbReference type="AlphaFoldDB" id="A0A9P6X845"/>
<dbReference type="EMBL" id="JAANQT010001008">
    <property type="protein sequence ID" value="KAG1307094.1"/>
    <property type="molecule type" value="Genomic_DNA"/>
</dbReference>
<proteinExistence type="predicted"/>
<gene>
    <name evidence="3" type="ORF">G6F64_007083</name>
</gene>
<reference evidence="3" key="1">
    <citation type="journal article" date="2020" name="Microb. Genom.">
        <title>Genetic diversity of clinical and environmental Mucorales isolates obtained from an investigation of mucormycosis cases among solid organ transplant recipients.</title>
        <authorList>
            <person name="Nguyen M.H."/>
            <person name="Kaul D."/>
            <person name="Muto C."/>
            <person name="Cheng S.J."/>
            <person name="Richter R.A."/>
            <person name="Bruno V.M."/>
            <person name="Liu G."/>
            <person name="Beyhan S."/>
            <person name="Sundermann A.J."/>
            <person name="Mounaud S."/>
            <person name="Pasculle A.W."/>
            <person name="Nierman W.C."/>
            <person name="Driscoll E."/>
            <person name="Cumbie R."/>
            <person name="Clancy C.J."/>
            <person name="Dupont C.L."/>
        </authorList>
    </citation>
    <scope>NUCLEOTIDE SEQUENCE</scope>
    <source>
        <strain evidence="3">GL11</strain>
    </source>
</reference>
<feature type="region of interest" description="Disordered" evidence="1">
    <location>
        <begin position="1"/>
        <end position="46"/>
    </location>
</feature>
<dbReference type="GO" id="GO:0000184">
    <property type="term" value="P:nuclear-transcribed mRNA catabolic process, nonsense-mediated decay"/>
    <property type="evidence" value="ECO:0007669"/>
    <property type="project" value="TreeGrafter"/>
</dbReference>
<dbReference type="Pfam" id="PF13638">
    <property type="entry name" value="PIN_4"/>
    <property type="match status" value="1"/>
</dbReference>
<dbReference type="GO" id="GO:0004540">
    <property type="term" value="F:RNA nuclease activity"/>
    <property type="evidence" value="ECO:0007669"/>
    <property type="project" value="UniProtKB-ARBA"/>
</dbReference>
<dbReference type="GO" id="GO:0005697">
    <property type="term" value="C:telomerase holoenzyme complex"/>
    <property type="evidence" value="ECO:0007669"/>
    <property type="project" value="TreeGrafter"/>
</dbReference>
<dbReference type="InterPro" id="IPR045153">
    <property type="entry name" value="Est1/Ebs1-like"/>
</dbReference>